<gene>
    <name evidence="1" type="ORF">ACT17_28325</name>
</gene>
<comment type="caution">
    <text evidence="1">The sequence shown here is derived from an EMBL/GenBank/DDBJ whole genome shotgun (WGS) entry which is preliminary data.</text>
</comment>
<dbReference type="AlphaFoldDB" id="A0A0J8TZI0"/>
<evidence type="ECO:0000313" key="2">
    <source>
        <dbReference type="Proteomes" id="UP000037594"/>
    </source>
</evidence>
<dbReference type="RefSeq" id="WP_048896381.1">
    <property type="nucleotide sequence ID" value="NZ_LFOD01000039.1"/>
</dbReference>
<proteinExistence type="predicted"/>
<sequence>MGWQARFNPQAWQNDYAIDVDPEGETHWPISDDDAQTWLPEAKSPSADLDRLQDHPNAPRWVRDWRGPFYIELIDPDGLPV</sequence>
<protein>
    <submittedName>
        <fullName evidence="1">Uncharacterized protein</fullName>
    </submittedName>
</protein>
<dbReference type="PATRIC" id="fig|451644.5.peg.5805"/>
<evidence type="ECO:0000313" key="1">
    <source>
        <dbReference type="EMBL" id="KMV14841.1"/>
    </source>
</evidence>
<dbReference type="EMBL" id="LFOD01000039">
    <property type="protein sequence ID" value="KMV14841.1"/>
    <property type="molecule type" value="Genomic_DNA"/>
</dbReference>
<dbReference type="OrthoDB" id="9811841at2"/>
<dbReference type="Proteomes" id="UP000037594">
    <property type="component" value="Unassembled WGS sequence"/>
</dbReference>
<name>A0A0J8TZI0_9MYCO</name>
<organism evidence="1 2">
    <name type="scientific">Mycolicibacterium conceptionense</name>
    <dbReference type="NCBI Taxonomy" id="451644"/>
    <lineage>
        <taxon>Bacteria</taxon>
        <taxon>Bacillati</taxon>
        <taxon>Actinomycetota</taxon>
        <taxon>Actinomycetes</taxon>
        <taxon>Mycobacteriales</taxon>
        <taxon>Mycobacteriaceae</taxon>
        <taxon>Mycolicibacterium</taxon>
    </lineage>
</organism>
<accession>A0A0J8TZI0</accession>
<reference evidence="1 2" key="1">
    <citation type="submission" date="2015-06" db="EMBL/GenBank/DDBJ databases">
        <title>Genome sequence of Mycobacterium conceptionense strain MLE.</title>
        <authorList>
            <person name="Greninger A.L."/>
            <person name="Cunningham G."/>
            <person name="Chiu C.Y."/>
            <person name="Miller S."/>
        </authorList>
    </citation>
    <scope>NUCLEOTIDE SEQUENCE [LARGE SCALE GENOMIC DNA]</scope>
    <source>
        <strain evidence="1 2">MLE</strain>
    </source>
</reference>